<evidence type="ECO:0000313" key="11">
    <source>
        <dbReference type="Proteomes" id="UP000239867"/>
    </source>
</evidence>
<dbReference type="PANTHER" id="PTHR43654:SF1">
    <property type="entry name" value="ISOPENTENYL PHOSPHATE KINASE"/>
    <property type="match status" value="1"/>
</dbReference>
<dbReference type="EC" id="2.7.2.11" evidence="8"/>
<comment type="subcellular location">
    <subcellularLocation>
        <location evidence="8">Cytoplasm</location>
    </subcellularLocation>
</comment>
<evidence type="ECO:0000313" key="10">
    <source>
        <dbReference type="EMBL" id="AVD71494.1"/>
    </source>
</evidence>
<comment type="catalytic activity">
    <reaction evidence="8">
        <text>L-glutamate + ATP = L-glutamyl 5-phosphate + ADP</text>
        <dbReference type="Rhea" id="RHEA:14877"/>
        <dbReference type="ChEBI" id="CHEBI:29985"/>
        <dbReference type="ChEBI" id="CHEBI:30616"/>
        <dbReference type="ChEBI" id="CHEBI:58274"/>
        <dbReference type="ChEBI" id="CHEBI:456216"/>
        <dbReference type="EC" id="2.7.2.11"/>
    </reaction>
</comment>
<dbReference type="SMART" id="SM00359">
    <property type="entry name" value="PUA"/>
    <property type="match status" value="1"/>
</dbReference>
<dbReference type="FunFam" id="3.40.1160.10:FF:000018">
    <property type="entry name" value="Glutamate 5-kinase"/>
    <property type="match status" value="1"/>
</dbReference>
<comment type="function">
    <text evidence="8">Catalyzes the transfer of a phosphate group to glutamate to form L-glutamate 5-phosphate.</text>
</comment>
<organism evidence="10 11">
    <name type="scientific">Desulfobulbus oralis</name>
    <dbReference type="NCBI Taxonomy" id="1986146"/>
    <lineage>
        <taxon>Bacteria</taxon>
        <taxon>Pseudomonadati</taxon>
        <taxon>Thermodesulfobacteriota</taxon>
        <taxon>Desulfobulbia</taxon>
        <taxon>Desulfobulbales</taxon>
        <taxon>Desulfobulbaceae</taxon>
        <taxon>Desulfobulbus</taxon>
    </lineage>
</organism>
<dbReference type="Gene3D" id="2.30.130.10">
    <property type="entry name" value="PUA domain"/>
    <property type="match status" value="1"/>
</dbReference>
<dbReference type="FunFam" id="2.30.130.10:FF:000007">
    <property type="entry name" value="Glutamate 5-kinase"/>
    <property type="match status" value="1"/>
</dbReference>
<evidence type="ECO:0000256" key="5">
    <source>
        <dbReference type="ARBA" id="ARBA00022741"/>
    </source>
</evidence>
<dbReference type="Pfam" id="PF01472">
    <property type="entry name" value="PUA"/>
    <property type="match status" value="1"/>
</dbReference>
<dbReference type="GO" id="GO:0004349">
    <property type="term" value="F:glutamate 5-kinase activity"/>
    <property type="evidence" value="ECO:0007669"/>
    <property type="project" value="UniProtKB-UniRule"/>
</dbReference>
<feature type="binding site" evidence="8">
    <location>
        <begin position="185"/>
        <end position="186"/>
    </location>
    <ligand>
        <name>ATP</name>
        <dbReference type="ChEBI" id="CHEBI:30616"/>
    </ligand>
</feature>
<dbReference type="InterPro" id="IPR001048">
    <property type="entry name" value="Asp/Glu/Uridylate_kinase"/>
</dbReference>
<proteinExistence type="inferred from homology"/>
<keyword evidence="5 8" id="KW-0547">Nucleotide-binding</keyword>
<dbReference type="OrthoDB" id="9804434at2"/>
<dbReference type="InterPro" id="IPR019797">
    <property type="entry name" value="Glutamate_5-kinase_CS"/>
</dbReference>
<dbReference type="RefSeq" id="WP_104936747.1">
    <property type="nucleotide sequence ID" value="NZ_CP021255.1"/>
</dbReference>
<dbReference type="SUPFAM" id="SSF88697">
    <property type="entry name" value="PUA domain-like"/>
    <property type="match status" value="1"/>
</dbReference>
<dbReference type="UniPathway" id="UPA00098">
    <property type="reaction ID" value="UER00359"/>
</dbReference>
<dbReference type="InterPro" id="IPR005715">
    <property type="entry name" value="Glu_5kinase/COase_Synthase"/>
</dbReference>
<comment type="caution">
    <text evidence="8">Lacks conserved residue(s) required for the propagation of feature annotation.</text>
</comment>
<keyword evidence="1 8" id="KW-0963">Cytoplasm</keyword>
<dbReference type="InterPro" id="IPR011529">
    <property type="entry name" value="Glu_5kinase"/>
</dbReference>
<evidence type="ECO:0000259" key="9">
    <source>
        <dbReference type="SMART" id="SM00359"/>
    </source>
</evidence>
<feature type="binding site" evidence="8">
    <location>
        <position position="153"/>
    </location>
    <ligand>
        <name>substrate</name>
    </ligand>
</feature>
<evidence type="ECO:0000256" key="6">
    <source>
        <dbReference type="ARBA" id="ARBA00022777"/>
    </source>
</evidence>
<evidence type="ECO:0000256" key="1">
    <source>
        <dbReference type="ARBA" id="ARBA00022490"/>
    </source>
</evidence>
<protein>
    <recommendedName>
        <fullName evidence="8">Glutamate 5-kinase</fullName>
        <ecNumber evidence="8">2.7.2.11</ecNumber>
    </recommendedName>
    <alternativeName>
        <fullName evidence="8">Gamma-glutamyl kinase</fullName>
        <shortName evidence="8">GK</shortName>
    </alternativeName>
</protein>
<dbReference type="Proteomes" id="UP000239867">
    <property type="component" value="Chromosome"/>
</dbReference>
<comment type="similarity">
    <text evidence="8">Belongs to the glutamate 5-kinase family.</text>
</comment>
<dbReference type="HAMAP" id="MF_00456">
    <property type="entry name" value="ProB"/>
    <property type="match status" value="1"/>
</dbReference>
<sequence>MDQLSLEDGLFERQTLYDQARRVVVKVGSAVVTNDEGINRTIIAQLAQQLSLLKATGREIILVSSGAIATGRRHLHQVRMPHEPLKMKQAFAATGQGLLMQAYEQAFSAHGQPVAQILLTHADLSSRERYLNARNTIFTLFEFGVIPILNENDTVSVEELRFSDNDTLAALITNMIGADMLIILSDVSGLYTGNPATDPEARPVYTVTRIDHRIEAMAGQTTSSVGTGGMAAKIRAAKMVAACGGSSFIGPGRRADILQALFSGEPVGTFFLPDNSRAINSRKHWIAYVLKPQGELVVDAGAVRALVEKGRSLLPSGIVAVRGHFGPGAPVHCVDREGALIAAGLANYSAADILSIRGRKSAEIAAILGHKDHDEVIHRDNLVLFGGSSADD</sequence>
<evidence type="ECO:0000256" key="7">
    <source>
        <dbReference type="ARBA" id="ARBA00022840"/>
    </source>
</evidence>
<dbReference type="InterPro" id="IPR001057">
    <property type="entry name" value="Glu/AcGlu_kinase"/>
</dbReference>
<dbReference type="GO" id="GO:0003723">
    <property type="term" value="F:RNA binding"/>
    <property type="evidence" value="ECO:0007669"/>
    <property type="project" value="InterPro"/>
</dbReference>
<dbReference type="GO" id="GO:0005524">
    <property type="term" value="F:ATP binding"/>
    <property type="evidence" value="ECO:0007669"/>
    <property type="project" value="UniProtKB-KW"/>
</dbReference>
<dbReference type="Pfam" id="PF00696">
    <property type="entry name" value="AA_kinase"/>
    <property type="match status" value="1"/>
</dbReference>
<dbReference type="PRINTS" id="PR00474">
    <property type="entry name" value="GLU5KINASE"/>
</dbReference>
<dbReference type="KEGG" id="deo:CAY53_08470"/>
<dbReference type="InterPro" id="IPR041739">
    <property type="entry name" value="G5K_ProB"/>
</dbReference>
<dbReference type="GO" id="GO:0055129">
    <property type="term" value="P:L-proline biosynthetic process"/>
    <property type="evidence" value="ECO:0007669"/>
    <property type="project" value="UniProtKB-UniRule"/>
</dbReference>
<name>A0A2L1GPE5_9BACT</name>
<evidence type="ECO:0000256" key="8">
    <source>
        <dbReference type="HAMAP-Rule" id="MF_00456"/>
    </source>
</evidence>
<dbReference type="InterPro" id="IPR002478">
    <property type="entry name" value="PUA"/>
</dbReference>
<feature type="binding site" evidence="8">
    <location>
        <position position="165"/>
    </location>
    <ligand>
        <name>substrate</name>
    </ligand>
</feature>
<dbReference type="PANTHER" id="PTHR43654">
    <property type="entry name" value="GLUTAMATE 5-KINASE"/>
    <property type="match status" value="1"/>
</dbReference>
<dbReference type="PROSITE" id="PS00902">
    <property type="entry name" value="GLUTAMATE_5_KINASE"/>
    <property type="match status" value="1"/>
</dbReference>
<accession>A0A2L1GPE5</accession>
<dbReference type="AlphaFoldDB" id="A0A2L1GPE5"/>
<evidence type="ECO:0000256" key="2">
    <source>
        <dbReference type="ARBA" id="ARBA00022605"/>
    </source>
</evidence>
<keyword evidence="4 8" id="KW-0808">Transferase</keyword>
<keyword evidence="3 8" id="KW-0641">Proline biosynthesis</keyword>
<keyword evidence="11" id="KW-1185">Reference proteome</keyword>
<dbReference type="InterPro" id="IPR036393">
    <property type="entry name" value="AceGlu_kinase-like_sf"/>
</dbReference>
<feature type="domain" description="PUA" evidence="9">
    <location>
        <begin position="294"/>
        <end position="377"/>
    </location>
</feature>
<keyword evidence="7 8" id="KW-0067">ATP-binding</keyword>
<gene>
    <name evidence="8" type="primary">proB</name>
    <name evidence="10" type="ORF">CAY53_08470</name>
</gene>
<dbReference type="InterPro" id="IPR015947">
    <property type="entry name" value="PUA-like_sf"/>
</dbReference>
<comment type="pathway">
    <text evidence="8">Amino-acid biosynthesis; L-proline biosynthesis; L-glutamate 5-semialdehyde from L-glutamate: step 1/2.</text>
</comment>
<evidence type="ECO:0000256" key="3">
    <source>
        <dbReference type="ARBA" id="ARBA00022650"/>
    </source>
</evidence>
<dbReference type="PIRSF" id="PIRSF000729">
    <property type="entry name" value="GK"/>
    <property type="match status" value="1"/>
</dbReference>
<feature type="binding site" evidence="8">
    <location>
        <position position="26"/>
    </location>
    <ligand>
        <name>ATP</name>
        <dbReference type="ChEBI" id="CHEBI:30616"/>
    </ligand>
</feature>
<evidence type="ECO:0000256" key="4">
    <source>
        <dbReference type="ARBA" id="ARBA00022679"/>
    </source>
</evidence>
<keyword evidence="6 8" id="KW-0418">Kinase</keyword>
<dbReference type="CDD" id="cd04242">
    <property type="entry name" value="AAK_G5K_ProB"/>
    <property type="match status" value="1"/>
</dbReference>
<dbReference type="Gene3D" id="3.40.1160.10">
    <property type="entry name" value="Acetylglutamate kinase-like"/>
    <property type="match status" value="1"/>
</dbReference>
<dbReference type="CDD" id="cd21157">
    <property type="entry name" value="PUA_G5K"/>
    <property type="match status" value="1"/>
</dbReference>
<reference evidence="10 11" key="1">
    <citation type="journal article" date="2018" name="MBio">
        <title>Insights into the evolution of host association through the isolation and characterization of a novel human periodontal pathobiont, Desulfobulbus oralis.</title>
        <authorList>
            <person name="Cross K.L."/>
            <person name="Chirania P."/>
            <person name="Xiong W."/>
            <person name="Beall C.J."/>
            <person name="Elkins J.G."/>
            <person name="Giannone R.J."/>
            <person name="Griffen A.L."/>
            <person name="Guss A.M."/>
            <person name="Hettich R.L."/>
            <person name="Joshi S.S."/>
            <person name="Mokrzan E.M."/>
            <person name="Martin R.K."/>
            <person name="Zhulin I.B."/>
            <person name="Leys E.J."/>
            <person name="Podar M."/>
        </authorList>
    </citation>
    <scope>NUCLEOTIDE SEQUENCE [LARGE SCALE GENOMIC DNA]</scope>
    <source>
        <strain evidence="10 11">ORNL</strain>
    </source>
</reference>
<keyword evidence="2 8" id="KW-0028">Amino-acid biosynthesis</keyword>
<dbReference type="SUPFAM" id="SSF53633">
    <property type="entry name" value="Carbamate kinase-like"/>
    <property type="match status" value="1"/>
</dbReference>
<feature type="binding site" evidence="8">
    <location>
        <position position="65"/>
    </location>
    <ligand>
        <name>substrate</name>
    </ligand>
</feature>
<dbReference type="NCBIfam" id="TIGR01027">
    <property type="entry name" value="proB"/>
    <property type="match status" value="1"/>
</dbReference>
<dbReference type="PROSITE" id="PS50890">
    <property type="entry name" value="PUA"/>
    <property type="match status" value="1"/>
</dbReference>
<dbReference type="EMBL" id="CP021255">
    <property type="protein sequence ID" value="AVD71494.1"/>
    <property type="molecule type" value="Genomic_DNA"/>
</dbReference>
<dbReference type="GO" id="GO:0005829">
    <property type="term" value="C:cytosol"/>
    <property type="evidence" value="ECO:0007669"/>
    <property type="project" value="TreeGrafter"/>
</dbReference>
<dbReference type="InterPro" id="IPR036974">
    <property type="entry name" value="PUA_sf"/>
</dbReference>